<sequence length="415" mass="46964">ESRRASKRETKEPSLMLKVLVTSLRRCTNPNKLSKMVDGGDNLFLFGDDFEAILDILDEDEVLQEQFSTAASEVQSSEIVCSDCRKKDKTRGGYQRHRAAKHSPNPNEHRLTLTPSILAEIVRNALKNIYQREVFAEELREELKQYEYAVLEEGTQEFSVMKALFEGYSKNGNAEKFYGNYYAQIPLKSPMFFKGLSRNAATLLTTKVADFILSYCKGIKSSSHNNPPSAQTVLSEKQQAGLQYVGGYVSHNLHKKYTRNNKTENQQAMAILKAGKLEHGCQSQKLVSSLSRGGLWNITKYAQNIFLKTEHQFRHFTSGNCLKKVDIAGITLKSVTDSEVLSSFQHMVSDAELIPEGEVSKNVLHAIVSLYIRVRSFSCAKDIIQHFKVNAKQTKAKALRKEIMRTHDQEQARPE</sequence>
<protein>
    <submittedName>
        <fullName evidence="1">Uncharacterized protein</fullName>
    </submittedName>
</protein>
<feature type="non-terminal residue" evidence="1">
    <location>
        <position position="1"/>
    </location>
</feature>
<comment type="caution">
    <text evidence="1">The sequence shown here is derived from an EMBL/GenBank/DDBJ whole genome shotgun (WGS) entry which is preliminary data.</text>
</comment>
<reference evidence="1 2" key="1">
    <citation type="submission" date="2022-05" db="EMBL/GenBank/DDBJ databases">
        <authorList>
            <consortium name="Genoscope - CEA"/>
            <person name="William W."/>
        </authorList>
    </citation>
    <scope>NUCLEOTIDE SEQUENCE [LARGE SCALE GENOMIC DNA]</scope>
</reference>
<dbReference type="Proteomes" id="UP001159427">
    <property type="component" value="Unassembled WGS sequence"/>
</dbReference>
<keyword evidence="2" id="KW-1185">Reference proteome</keyword>
<name>A0ABN8M381_9CNID</name>
<evidence type="ECO:0000313" key="2">
    <source>
        <dbReference type="Proteomes" id="UP001159427"/>
    </source>
</evidence>
<gene>
    <name evidence="1" type="ORF">PEVE_00019630</name>
</gene>
<organism evidence="1 2">
    <name type="scientific">Porites evermanni</name>
    <dbReference type="NCBI Taxonomy" id="104178"/>
    <lineage>
        <taxon>Eukaryota</taxon>
        <taxon>Metazoa</taxon>
        <taxon>Cnidaria</taxon>
        <taxon>Anthozoa</taxon>
        <taxon>Hexacorallia</taxon>
        <taxon>Scleractinia</taxon>
        <taxon>Fungiina</taxon>
        <taxon>Poritidae</taxon>
        <taxon>Porites</taxon>
    </lineage>
</organism>
<proteinExistence type="predicted"/>
<dbReference type="EMBL" id="CALNXI010000265">
    <property type="protein sequence ID" value="CAH3023557.1"/>
    <property type="molecule type" value="Genomic_DNA"/>
</dbReference>
<evidence type="ECO:0000313" key="1">
    <source>
        <dbReference type="EMBL" id="CAH3023557.1"/>
    </source>
</evidence>
<accession>A0ABN8M381</accession>